<name>A0A2J6R405_HYAVF</name>
<protein>
    <recommendedName>
        <fullName evidence="3">Suppressor of anucleate metulae protein B</fullName>
    </recommendedName>
</protein>
<dbReference type="AlphaFoldDB" id="A0A2J6R405"/>
<dbReference type="Gene3D" id="6.10.140.2220">
    <property type="match status" value="1"/>
</dbReference>
<dbReference type="OrthoDB" id="432970at2759"/>
<reference evidence="1 2" key="1">
    <citation type="submission" date="2016-04" db="EMBL/GenBank/DDBJ databases">
        <title>A degradative enzymes factory behind the ericoid mycorrhizal symbiosis.</title>
        <authorList>
            <consortium name="DOE Joint Genome Institute"/>
            <person name="Martino E."/>
            <person name="Morin E."/>
            <person name="Grelet G."/>
            <person name="Kuo A."/>
            <person name="Kohler A."/>
            <person name="Daghino S."/>
            <person name="Barry K."/>
            <person name="Choi C."/>
            <person name="Cichocki N."/>
            <person name="Clum A."/>
            <person name="Copeland A."/>
            <person name="Hainaut M."/>
            <person name="Haridas S."/>
            <person name="Labutti K."/>
            <person name="Lindquist E."/>
            <person name="Lipzen A."/>
            <person name="Khouja H.-R."/>
            <person name="Murat C."/>
            <person name="Ohm R."/>
            <person name="Olson A."/>
            <person name="Spatafora J."/>
            <person name="Veneault-Fourrey C."/>
            <person name="Henrissat B."/>
            <person name="Grigoriev I."/>
            <person name="Martin F."/>
            <person name="Perotto S."/>
        </authorList>
    </citation>
    <scope>NUCLEOTIDE SEQUENCE [LARGE SCALE GENOMIC DNA]</scope>
    <source>
        <strain evidence="1 2">F</strain>
    </source>
</reference>
<gene>
    <name evidence="1" type="ORF">L207DRAFT_571469</name>
</gene>
<proteinExistence type="predicted"/>
<sequence length="360" mass="41295">MNKPKSVPGNSTCTRCQAPATLPCVGCQDAPILDPQIHSASYCNISCYEADKDKHEETCKQLQVHKLFYRAGDILQEIFYVYKEKIFLRKILSVKVMENGDVGLTMDNMDNPKQMAMMPTFAELFQKFPGNKCGSRGARKAVLTYNAGSDAVAWMHDMVKYLLDGIAVNIEEISLEPKNHRRQVIDLDPKQEPQEGSFKRYHDIFKVEIKNGEVYALDLAGAQFGYYNPVTPWEEYFTTRVEQITQRDNWEEYQHFGGLKKMHVKESKDLSSIDMFQFSQFAGLNCCASEILEETLWAWLKQHRLTAIEEVLDLPRDTYQIKRKELLKKIGEDLEAFVSRTRVNLAPLRALKAARGCAQQ</sequence>
<organism evidence="1 2">
    <name type="scientific">Hyaloscypha variabilis (strain UAMH 11265 / GT02V1 / F)</name>
    <name type="common">Meliniomyces variabilis</name>
    <dbReference type="NCBI Taxonomy" id="1149755"/>
    <lineage>
        <taxon>Eukaryota</taxon>
        <taxon>Fungi</taxon>
        <taxon>Dikarya</taxon>
        <taxon>Ascomycota</taxon>
        <taxon>Pezizomycotina</taxon>
        <taxon>Leotiomycetes</taxon>
        <taxon>Helotiales</taxon>
        <taxon>Hyaloscyphaceae</taxon>
        <taxon>Hyaloscypha</taxon>
        <taxon>Hyaloscypha variabilis</taxon>
    </lineage>
</organism>
<evidence type="ECO:0008006" key="3">
    <source>
        <dbReference type="Google" id="ProtNLM"/>
    </source>
</evidence>
<dbReference type="STRING" id="1149755.A0A2J6R405"/>
<accession>A0A2J6R405</accession>
<keyword evidence="2" id="KW-1185">Reference proteome</keyword>
<dbReference type="EMBL" id="KZ613956">
    <property type="protein sequence ID" value="PMD33257.1"/>
    <property type="molecule type" value="Genomic_DNA"/>
</dbReference>
<dbReference type="Proteomes" id="UP000235786">
    <property type="component" value="Unassembled WGS sequence"/>
</dbReference>
<evidence type="ECO:0000313" key="2">
    <source>
        <dbReference type="Proteomes" id="UP000235786"/>
    </source>
</evidence>
<evidence type="ECO:0000313" key="1">
    <source>
        <dbReference type="EMBL" id="PMD33257.1"/>
    </source>
</evidence>